<name>A0A160TDL3_9ZZZZ</name>
<proteinExistence type="predicted"/>
<protein>
    <submittedName>
        <fullName evidence="1">Uncharacterized protein</fullName>
    </submittedName>
</protein>
<reference evidence="1" key="1">
    <citation type="submission" date="2015-10" db="EMBL/GenBank/DDBJ databases">
        <authorList>
            <person name="Gilbert D.G."/>
        </authorList>
    </citation>
    <scope>NUCLEOTIDE SEQUENCE</scope>
</reference>
<organism evidence="1">
    <name type="scientific">hydrothermal vent metagenome</name>
    <dbReference type="NCBI Taxonomy" id="652676"/>
    <lineage>
        <taxon>unclassified sequences</taxon>
        <taxon>metagenomes</taxon>
        <taxon>ecological metagenomes</taxon>
    </lineage>
</organism>
<sequence>MSAFCVLAFFLCPRVTVGLAGVFESLVATGFGFIGMVF</sequence>
<dbReference type="AlphaFoldDB" id="A0A160TDL3"/>
<evidence type="ECO:0000313" key="1">
    <source>
        <dbReference type="EMBL" id="CUS42091.1"/>
    </source>
</evidence>
<dbReference type="EMBL" id="CZQC01000061">
    <property type="protein sequence ID" value="CUS42091.1"/>
    <property type="molecule type" value="Genomic_DNA"/>
</dbReference>
<accession>A0A160TDL3</accession>
<gene>
    <name evidence="1" type="ORF">MGWOODY_Tha1373</name>
</gene>